<feature type="transmembrane region" description="Helical" evidence="2">
    <location>
        <begin position="160"/>
        <end position="181"/>
    </location>
</feature>
<protein>
    <recommendedName>
        <fullName evidence="5">Tryptophan-rich sensory protein</fullName>
    </recommendedName>
</protein>
<proteinExistence type="predicted"/>
<gene>
    <name evidence="3" type="ORF">ACFSW7_00970</name>
</gene>
<accession>A0ABW5UU18</accession>
<feature type="region of interest" description="Disordered" evidence="1">
    <location>
        <begin position="230"/>
        <end position="258"/>
    </location>
</feature>
<evidence type="ECO:0000313" key="4">
    <source>
        <dbReference type="Proteomes" id="UP001597492"/>
    </source>
</evidence>
<keyword evidence="2" id="KW-1133">Transmembrane helix</keyword>
<reference evidence="4" key="1">
    <citation type="journal article" date="2019" name="Int. J. Syst. Evol. Microbiol.">
        <title>The Global Catalogue of Microorganisms (GCM) 10K type strain sequencing project: providing services to taxonomists for standard genome sequencing and annotation.</title>
        <authorList>
            <consortium name="The Broad Institute Genomics Platform"/>
            <consortium name="The Broad Institute Genome Sequencing Center for Infectious Disease"/>
            <person name="Wu L."/>
            <person name="Ma J."/>
        </authorList>
    </citation>
    <scope>NUCLEOTIDE SEQUENCE [LARGE SCALE GENOMIC DNA]</scope>
    <source>
        <strain evidence="4">TISTR 1514</strain>
    </source>
</reference>
<evidence type="ECO:0000256" key="2">
    <source>
        <dbReference type="SAM" id="Phobius"/>
    </source>
</evidence>
<dbReference type="RefSeq" id="WP_019618953.1">
    <property type="nucleotide sequence ID" value="NZ_JBHUNE010000001.1"/>
</dbReference>
<evidence type="ECO:0000256" key="1">
    <source>
        <dbReference type="SAM" id="MobiDB-lite"/>
    </source>
</evidence>
<dbReference type="EMBL" id="JBHUNE010000001">
    <property type="protein sequence ID" value="MFD2756948.1"/>
    <property type="molecule type" value="Genomic_DNA"/>
</dbReference>
<feature type="compositionally biased region" description="Low complexity" evidence="1">
    <location>
        <begin position="232"/>
        <end position="252"/>
    </location>
</feature>
<feature type="transmembrane region" description="Helical" evidence="2">
    <location>
        <begin position="38"/>
        <end position="57"/>
    </location>
</feature>
<keyword evidence="2" id="KW-0812">Transmembrane</keyword>
<keyword evidence="4" id="KW-1185">Reference proteome</keyword>
<comment type="caution">
    <text evidence="3">The sequence shown here is derived from an EMBL/GenBank/DDBJ whole genome shotgun (WGS) entry which is preliminary data.</text>
</comment>
<feature type="transmembrane region" description="Helical" evidence="2">
    <location>
        <begin position="96"/>
        <end position="116"/>
    </location>
</feature>
<evidence type="ECO:0000313" key="3">
    <source>
        <dbReference type="EMBL" id="MFD2756948.1"/>
    </source>
</evidence>
<feature type="compositionally biased region" description="Low complexity" evidence="1">
    <location>
        <begin position="1"/>
        <end position="15"/>
    </location>
</feature>
<dbReference type="Proteomes" id="UP001597492">
    <property type="component" value="Unassembled WGS sequence"/>
</dbReference>
<organism evidence="3 4">
    <name type="scientific">Gulosibacter faecalis</name>
    <dbReference type="NCBI Taxonomy" id="272240"/>
    <lineage>
        <taxon>Bacteria</taxon>
        <taxon>Bacillati</taxon>
        <taxon>Actinomycetota</taxon>
        <taxon>Actinomycetes</taxon>
        <taxon>Micrococcales</taxon>
        <taxon>Microbacteriaceae</taxon>
        <taxon>Gulosibacter</taxon>
    </lineage>
</organism>
<sequence>MALRSSSPAAASTPEAADESLGQSQSQRVRPDTPEKRWSALIAAALIVVSMFLPWWLTTYPIRNDADFLTGWQLLGLGLGFGDWASQTNFSAFGNVLWGVVPTVAGLLLAVLLVVRATRPRAIPAPNIALWAVFSLLCQLWLVALGWARLNASFGEFPTLWGMLPSTMAAVYSAVTLMNWWRRGEKGLWPARGRRRAAASDAEMDSLFGIDSSEADTVARDKPLVVDDEVVADAGAADETTDDASANESAASDDSRRE</sequence>
<name>A0ABW5UU18_9MICO</name>
<feature type="transmembrane region" description="Helical" evidence="2">
    <location>
        <begin position="128"/>
        <end position="148"/>
    </location>
</feature>
<evidence type="ECO:0008006" key="5">
    <source>
        <dbReference type="Google" id="ProtNLM"/>
    </source>
</evidence>
<keyword evidence="2" id="KW-0472">Membrane</keyword>
<feature type="region of interest" description="Disordered" evidence="1">
    <location>
        <begin position="1"/>
        <end position="32"/>
    </location>
</feature>